<dbReference type="InterPro" id="IPR036890">
    <property type="entry name" value="HATPase_C_sf"/>
</dbReference>
<feature type="domain" description="Histidine kinase" evidence="7">
    <location>
        <begin position="402"/>
        <end position="615"/>
    </location>
</feature>
<dbReference type="STRING" id="428990.SAMN06295987_1011131"/>
<feature type="transmembrane region" description="Helical" evidence="6">
    <location>
        <begin position="69"/>
        <end position="91"/>
    </location>
</feature>
<feature type="domain" description="PAS" evidence="8">
    <location>
        <begin position="266"/>
        <end position="336"/>
    </location>
</feature>
<accession>A0A1U6H2R9</accession>
<dbReference type="InterPro" id="IPR001610">
    <property type="entry name" value="PAC"/>
</dbReference>
<feature type="transmembrane region" description="Helical" evidence="6">
    <location>
        <begin position="130"/>
        <end position="152"/>
    </location>
</feature>
<evidence type="ECO:0000259" key="7">
    <source>
        <dbReference type="PROSITE" id="PS50109"/>
    </source>
</evidence>
<dbReference type="SMART" id="SM00086">
    <property type="entry name" value="PAC"/>
    <property type="match status" value="1"/>
</dbReference>
<dbReference type="SUPFAM" id="SSF55785">
    <property type="entry name" value="PYP-like sensor domain (PAS domain)"/>
    <property type="match status" value="1"/>
</dbReference>
<dbReference type="SUPFAM" id="SSF47384">
    <property type="entry name" value="Homodimeric domain of signal transducing histidine kinase"/>
    <property type="match status" value="1"/>
</dbReference>
<keyword evidence="5" id="KW-0418">Kinase</keyword>
<dbReference type="InterPro" id="IPR004358">
    <property type="entry name" value="Sig_transdc_His_kin-like_C"/>
</dbReference>
<evidence type="ECO:0000256" key="2">
    <source>
        <dbReference type="ARBA" id="ARBA00012438"/>
    </source>
</evidence>
<keyword evidence="11" id="KW-1185">Reference proteome</keyword>
<keyword evidence="4" id="KW-0808">Transferase</keyword>
<name>A0A1U6H2R9_9SPHN</name>
<feature type="transmembrane region" description="Helical" evidence="6">
    <location>
        <begin position="103"/>
        <end position="123"/>
    </location>
</feature>
<comment type="catalytic activity">
    <reaction evidence="1">
        <text>ATP + protein L-histidine = ADP + protein N-phospho-L-histidine.</text>
        <dbReference type="EC" id="2.7.13.3"/>
    </reaction>
</comment>
<evidence type="ECO:0000313" key="10">
    <source>
        <dbReference type="EMBL" id="SLJ90069.1"/>
    </source>
</evidence>
<dbReference type="SUPFAM" id="SSF55874">
    <property type="entry name" value="ATPase domain of HSP90 chaperone/DNA topoisomerase II/histidine kinase"/>
    <property type="match status" value="1"/>
</dbReference>
<dbReference type="PROSITE" id="PS50109">
    <property type="entry name" value="HIS_KIN"/>
    <property type="match status" value="1"/>
</dbReference>
<dbReference type="FunFam" id="3.30.565.10:FF:000006">
    <property type="entry name" value="Sensor histidine kinase WalK"/>
    <property type="match status" value="1"/>
</dbReference>
<dbReference type="InterPro" id="IPR013767">
    <property type="entry name" value="PAS_fold"/>
</dbReference>
<dbReference type="Pfam" id="PF00512">
    <property type="entry name" value="HisKA"/>
    <property type="match status" value="1"/>
</dbReference>
<dbReference type="GO" id="GO:0000155">
    <property type="term" value="F:phosphorelay sensor kinase activity"/>
    <property type="evidence" value="ECO:0007669"/>
    <property type="project" value="InterPro"/>
</dbReference>
<feature type="transmembrane region" description="Helical" evidence="6">
    <location>
        <begin position="355"/>
        <end position="376"/>
    </location>
</feature>
<keyword evidence="6" id="KW-0472">Membrane</keyword>
<dbReference type="InterPro" id="IPR052162">
    <property type="entry name" value="Sensor_kinase/Photoreceptor"/>
</dbReference>
<evidence type="ECO:0000256" key="4">
    <source>
        <dbReference type="ARBA" id="ARBA00022679"/>
    </source>
</evidence>
<feature type="transmembrane region" description="Helical" evidence="6">
    <location>
        <begin position="233"/>
        <end position="255"/>
    </location>
</feature>
<sequence>MLALTRRGLAGVVALYSGVAAAGWMLGLPALTSFGVGAAKTSLATAACAILVVIAVIAKDRDERTGWRIVWMVACALVAAISLVALGQYALDLGDAGYLMGPGMGRFSPATAVSFLLLSGAIAAIGAQRYYLGAGLAIGALMISGSAIVGYAYEVAALTQVLGFSAMAFPTALVVTLLAMAILMLDPKRGWLRHVATGPQARSAFQLMMPVAVIAPFVIGGAANWLVGVGLVGTSFGFAAVAVIMIITLGAMVVVTSAQIGRINRTEARLVAIVESSDDAIIGKDLNGIITSWNRGGERLFGYGAREAIGRPMQMLIPAERAEEETEILARIHRKEHIDHFETVRRRKDGSMLDVSITVSPILLASGTVIGASSIIRDISARKLKDLELQRSNAELEQFAYVASHDLQEPLRMVANYVELLSQRYTGQLDERADKFIHYASDGARRMQQLVSDLLAYSRVGSQGKPPVPVETNAVVDRVVHTLQRRLEECGGMVEWDDLPRVRGDEVQLAQLFQNLIGNALKFRGDEPPRVRVLSEVEGRMVRFAVSDNGIGMEMRFADRIFQMFQRLHERSAFEGSGIGLAISKRIVERHGGSIRVESEPGRGTTFFFTLPADL</sequence>
<dbReference type="GO" id="GO:0006355">
    <property type="term" value="P:regulation of DNA-templated transcription"/>
    <property type="evidence" value="ECO:0007669"/>
    <property type="project" value="InterPro"/>
</dbReference>
<protein>
    <recommendedName>
        <fullName evidence="2">histidine kinase</fullName>
        <ecNumber evidence="2">2.7.13.3</ecNumber>
    </recommendedName>
</protein>
<organism evidence="10 11">
    <name type="scientific">Novosphingobium mathurense</name>
    <dbReference type="NCBI Taxonomy" id="428990"/>
    <lineage>
        <taxon>Bacteria</taxon>
        <taxon>Pseudomonadati</taxon>
        <taxon>Pseudomonadota</taxon>
        <taxon>Alphaproteobacteria</taxon>
        <taxon>Sphingomonadales</taxon>
        <taxon>Sphingomonadaceae</taxon>
        <taxon>Novosphingobium</taxon>
    </lineage>
</organism>
<evidence type="ECO:0000256" key="3">
    <source>
        <dbReference type="ARBA" id="ARBA00022553"/>
    </source>
</evidence>
<dbReference type="InterPro" id="IPR035965">
    <property type="entry name" value="PAS-like_dom_sf"/>
</dbReference>
<dbReference type="PANTHER" id="PTHR43304">
    <property type="entry name" value="PHYTOCHROME-LIKE PROTEIN CPH1"/>
    <property type="match status" value="1"/>
</dbReference>
<evidence type="ECO:0000256" key="6">
    <source>
        <dbReference type="SAM" id="Phobius"/>
    </source>
</evidence>
<dbReference type="Pfam" id="PF00989">
    <property type="entry name" value="PAS"/>
    <property type="match status" value="1"/>
</dbReference>
<dbReference type="InterPro" id="IPR003594">
    <property type="entry name" value="HATPase_dom"/>
</dbReference>
<dbReference type="RefSeq" id="WP_139383909.1">
    <property type="nucleotide sequence ID" value="NZ_FVZE01000001.1"/>
</dbReference>
<dbReference type="Pfam" id="PF02518">
    <property type="entry name" value="HATPase_c"/>
    <property type="match status" value="1"/>
</dbReference>
<dbReference type="Proteomes" id="UP000190989">
    <property type="component" value="Unassembled WGS sequence"/>
</dbReference>
<feature type="transmembrane region" description="Helical" evidence="6">
    <location>
        <begin position="164"/>
        <end position="185"/>
    </location>
</feature>
<evidence type="ECO:0000313" key="11">
    <source>
        <dbReference type="Proteomes" id="UP000190989"/>
    </source>
</evidence>
<dbReference type="EMBL" id="FVZE01000001">
    <property type="protein sequence ID" value="SLJ90069.1"/>
    <property type="molecule type" value="Genomic_DNA"/>
</dbReference>
<dbReference type="SMART" id="SM00388">
    <property type="entry name" value="HisKA"/>
    <property type="match status" value="1"/>
</dbReference>
<dbReference type="InterPro" id="IPR003661">
    <property type="entry name" value="HisK_dim/P_dom"/>
</dbReference>
<dbReference type="EC" id="2.7.13.3" evidence="2"/>
<dbReference type="SMART" id="SM00091">
    <property type="entry name" value="PAS"/>
    <property type="match status" value="1"/>
</dbReference>
<dbReference type="NCBIfam" id="TIGR00229">
    <property type="entry name" value="sensory_box"/>
    <property type="match status" value="1"/>
</dbReference>
<feature type="transmembrane region" description="Helical" evidence="6">
    <location>
        <begin position="37"/>
        <end position="57"/>
    </location>
</feature>
<dbReference type="Gene3D" id="3.30.450.20">
    <property type="entry name" value="PAS domain"/>
    <property type="match status" value="1"/>
</dbReference>
<evidence type="ECO:0000256" key="5">
    <source>
        <dbReference type="ARBA" id="ARBA00022777"/>
    </source>
</evidence>
<dbReference type="InterPro" id="IPR005467">
    <property type="entry name" value="His_kinase_dom"/>
</dbReference>
<dbReference type="CDD" id="cd00130">
    <property type="entry name" value="PAS"/>
    <property type="match status" value="1"/>
</dbReference>
<keyword evidence="6" id="KW-0812">Transmembrane</keyword>
<dbReference type="CDD" id="cd00082">
    <property type="entry name" value="HisKA"/>
    <property type="match status" value="1"/>
</dbReference>
<dbReference type="PANTHER" id="PTHR43304:SF1">
    <property type="entry name" value="PAC DOMAIN-CONTAINING PROTEIN"/>
    <property type="match status" value="1"/>
</dbReference>
<reference evidence="11" key="1">
    <citation type="submission" date="2017-02" db="EMBL/GenBank/DDBJ databases">
        <authorList>
            <person name="Varghese N."/>
            <person name="Submissions S."/>
        </authorList>
    </citation>
    <scope>NUCLEOTIDE SEQUENCE [LARGE SCALE GENOMIC DNA]</scope>
    <source>
        <strain evidence="11">SM117</strain>
    </source>
</reference>
<proteinExistence type="predicted"/>
<evidence type="ECO:0000259" key="9">
    <source>
        <dbReference type="PROSITE" id="PS50113"/>
    </source>
</evidence>
<dbReference type="SMART" id="SM00387">
    <property type="entry name" value="HATPase_c"/>
    <property type="match status" value="1"/>
</dbReference>
<keyword evidence="6" id="KW-1133">Transmembrane helix</keyword>
<evidence type="ECO:0000256" key="1">
    <source>
        <dbReference type="ARBA" id="ARBA00000085"/>
    </source>
</evidence>
<dbReference type="PRINTS" id="PR00344">
    <property type="entry name" value="BCTRLSENSOR"/>
</dbReference>
<dbReference type="InterPro" id="IPR036097">
    <property type="entry name" value="HisK_dim/P_sf"/>
</dbReference>
<feature type="transmembrane region" description="Helical" evidence="6">
    <location>
        <begin position="12"/>
        <end position="31"/>
    </location>
</feature>
<dbReference type="PROSITE" id="PS50113">
    <property type="entry name" value="PAC"/>
    <property type="match status" value="1"/>
</dbReference>
<dbReference type="InterPro" id="IPR000700">
    <property type="entry name" value="PAS-assoc_C"/>
</dbReference>
<gene>
    <name evidence="10" type="ORF">SAMN06295987_1011131</name>
</gene>
<keyword evidence="3" id="KW-0597">Phosphoprotein</keyword>
<dbReference type="Gene3D" id="1.10.287.130">
    <property type="match status" value="1"/>
</dbReference>
<dbReference type="AlphaFoldDB" id="A0A1U6H2R9"/>
<evidence type="ECO:0000259" key="8">
    <source>
        <dbReference type="PROSITE" id="PS50112"/>
    </source>
</evidence>
<dbReference type="Gene3D" id="3.30.565.10">
    <property type="entry name" value="Histidine kinase-like ATPase, C-terminal domain"/>
    <property type="match status" value="1"/>
</dbReference>
<dbReference type="InterPro" id="IPR000014">
    <property type="entry name" value="PAS"/>
</dbReference>
<dbReference type="PROSITE" id="PS50112">
    <property type="entry name" value="PAS"/>
    <property type="match status" value="1"/>
</dbReference>
<feature type="transmembrane region" description="Helical" evidence="6">
    <location>
        <begin position="205"/>
        <end position="227"/>
    </location>
</feature>
<feature type="domain" description="PAC" evidence="9">
    <location>
        <begin position="339"/>
        <end position="391"/>
    </location>
</feature>